<protein>
    <recommendedName>
        <fullName evidence="2">DUF641 domain-containing protein</fullName>
    </recommendedName>
</protein>
<sequence>MALLTRTKLKKNLAMTALFNKLAIHDTQDISDSAPASLESSELEEEEEEEVEERGQSLQIREDIKLSNEYTHTCDSSPSSTSPYSLTSGPLIGGRTRRISGLSIASTNCSGRSRHQHFNLDADSSNSLTSDSSAPTSLIWEEQIHPSDHMKTLLYQLGSSISASKAAFALTRASATPCSCAENTYIRAGMAMEEELQTLSHLQMSLYSLFQQHEFGKEQLESPCETSTSESMGPNLVRNVERQHAMLKSYEGIINRFHDEIRRKDAVTEALKETLAKSMLKGEKLERRMKVLEANLSPLHLK</sequence>
<feature type="region of interest" description="Disordered" evidence="1">
    <location>
        <begin position="32"/>
        <end position="57"/>
    </location>
</feature>
<keyword evidence="4" id="KW-1185">Reference proteome</keyword>
<gene>
    <name evidence="3" type="ORF">GOP47_0026068</name>
</gene>
<feature type="domain" description="DUF641" evidence="2">
    <location>
        <begin position="149"/>
        <end position="288"/>
    </location>
</feature>
<accession>A0A9D4U1E9</accession>
<evidence type="ECO:0000313" key="3">
    <source>
        <dbReference type="EMBL" id="KAI5059749.1"/>
    </source>
</evidence>
<dbReference type="Proteomes" id="UP000886520">
    <property type="component" value="Chromosome 25"/>
</dbReference>
<reference evidence="3" key="1">
    <citation type="submission" date="2021-01" db="EMBL/GenBank/DDBJ databases">
        <title>Adiantum capillus-veneris genome.</title>
        <authorList>
            <person name="Fang Y."/>
            <person name="Liao Q."/>
        </authorList>
    </citation>
    <scope>NUCLEOTIDE SEQUENCE</scope>
    <source>
        <strain evidence="3">H3</strain>
        <tissue evidence="3">Leaf</tissue>
    </source>
</reference>
<comment type="caution">
    <text evidence="3">The sequence shown here is derived from an EMBL/GenBank/DDBJ whole genome shotgun (WGS) entry which is preliminary data.</text>
</comment>
<dbReference type="Pfam" id="PF04859">
    <property type="entry name" value="DUF641"/>
    <property type="match status" value="1"/>
</dbReference>
<dbReference type="OrthoDB" id="1937004at2759"/>
<feature type="compositionally biased region" description="Acidic residues" evidence="1">
    <location>
        <begin position="41"/>
        <end position="52"/>
    </location>
</feature>
<name>A0A9D4U1E9_ADICA</name>
<dbReference type="InterPro" id="IPR006943">
    <property type="entry name" value="DUF641_pln"/>
</dbReference>
<dbReference type="EMBL" id="JABFUD020000025">
    <property type="protein sequence ID" value="KAI5059749.1"/>
    <property type="molecule type" value="Genomic_DNA"/>
</dbReference>
<evidence type="ECO:0000256" key="1">
    <source>
        <dbReference type="SAM" id="MobiDB-lite"/>
    </source>
</evidence>
<proteinExistence type="predicted"/>
<organism evidence="3 4">
    <name type="scientific">Adiantum capillus-veneris</name>
    <name type="common">Maidenhair fern</name>
    <dbReference type="NCBI Taxonomy" id="13818"/>
    <lineage>
        <taxon>Eukaryota</taxon>
        <taxon>Viridiplantae</taxon>
        <taxon>Streptophyta</taxon>
        <taxon>Embryophyta</taxon>
        <taxon>Tracheophyta</taxon>
        <taxon>Polypodiopsida</taxon>
        <taxon>Polypodiidae</taxon>
        <taxon>Polypodiales</taxon>
        <taxon>Pteridineae</taxon>
        <taxon>Pteridaceae</taxon>
        <taxon>Vittarioideae</taxon>
        <taxon>Adiantum</taxon>
    </lineage>
</organism>
<evidence type="ECO:0000313" key="4">
    <source>
        <dbReference type="Proteomes" id="UP000886520"/>
    </source>
</evidence>
<dbReference type="AlphaFoldDB" id="A0A9D4U1E9"/>
<evidence type="ECO:0000259" key="2">
    <source>
        <dbReference type="Pfam" id="PF04859"/>
    </source>
</evidence>
<feature type="region of interest" description="Disordered" evidence="1">
    <location>
        <begin position="70"/>
        <end position="90"/>
    </location>
</feature>
<feature type="compositionally biased region" description="Low complexity" evidence="1">
    <location>
        <begin position="76"/>
        <end position="88"/>
    </location>
</feature>